<dbReference type="InterPro" id="IPR050097">
    <property type="entry name" value="Ferredoxin-NADP_redctase_2"/>
</dbReference>
<gene>
    <name evidence="4" type="ORF">SAMN05421823_111252</name>
</gene>
<proteinExistence type="predicted"/>
<sequence length="183" mass="19940">QRVVLAGGGDSALDWAIYLAEVAKELTLIHRGETFRGAPDSAEKVLELTQQGKIQLLLKSNVTGLEGNGHLQGVRVVDKAKLELLLQTDHFIPLFGLSPKLGPMADWGLNLDRNAIEVNTVDYATNVEGIYAIGDINTYPGKLKLILCGFHEAALMAQSAFARVFPDKKYSLKYTTVNGVQAF</sequence>
<dbReference type="AlphaFoldDB" id="A0A1G9RSI4"/>
<dbReference type="Pfam" id="PF07992">
    <property type="entry name" value="Pyr_redox_2"/>
    <property type="match status" value="1"/>
</dbReference>
<organism evidence="4 5">
    <name type="scientific">Catalinimonas alkaloidigena</name>
    <dbReference type="NCBI Taxonomy" id="1075417"/>
    <lineage>
        <taxon>Bacteria</taxon>
        <taxon>Pseudomonadati</taxon>
        <taxon>Bacteroidota</taxon>
        <taxon>Cytophagia</taxon>
        <taxon>Cytophagales</taxon>
        <taxon>Catalimonadaceae</taxon>
        <taxon>Catalinimonas</taxon>
    </lineage>
</organism>
<dbReference type="RefSeq" id="WP_143017442.1">
    <property type="nucleotide sequence ID" value="NZ_FNFO01000011.1"/>
</dbReference>
<evidence type="ECO:0000256" key="2">
    <source>
        <dbReference type="ARBA" id="ARBA00023002"/>
    </source>
</evidence>
<feature type="non-terminal residue" evidence="4">
    <location>
        <position position="1"/>
    </location>
</feature>
<protein>
    <submittedName>
        <fullName evidence="4">Thioredoxin reductase (NADPH)</fullName>
    </submittedName>
</protein>
<dbReference type="SUPFAM" id="SSF51905">
    <property type="entry name" value="FAD/NAD(P)-binding domain"/>
    <property type="match status" value="1"/>
</dbReference>
<name>A0A1G9RSI4_9BACT</name>
<dbReference type="InterPro" id="IPR023753">
    <property type="entry name" value="FAD/NAD-binding_dom"/>
</dbReference>
<dbReference type="Gene3D" id="3.50.50.60">
    <property type="entry name" value="FAD/NAD(P)-binding domain"/>
    <property type="match status" value="2"/>
</dbReference>
<dbReference type="OrthoDB" id="9806179at2"/>
<accession>A0A1G9RSI4</accession>
<evidence type="ECO:0000313" key="4">
    <source>
        <dbReference type="EMBL" id="SDM26134.1"/>
    </source>
</evidence>
<dbReference type="InterPro" id="IPR036188">
    <property type="entry name" value="FAD/NAD-bd_sf"/>
</dbReference>
<evidence type="ECO:0000259" key="3">
    <source>
        <dbReference type="Pfam" id="PF07992"/>
    </source>
</evidence>
<feature type="domain" description="FAD/NAD(P)-binding" evidence="3">
    <location>
        <begin position="1"/>
        <end position="140"/>
    </location>
</feature>
<reference evidence="4 5" key="1">
    <citation type="submission" date="2016-10" db="EMBL/GenBank/DDBJ databases">
        <authorList>
            <person name="de Groot N.N."/>
        </authorList>
    </citation>
    <scope>NUCLEOTIDE SEQUENCE [LARGE SCALE GENOMIC DNA]</scope>
    <source>
        <strain evidence="4 5">DSM 25186</strain>
    </source>
</reference>
<dbReference type="GO" id="GO:0016491">
    <property type="term" value="F:oxidoreductase activity"/>
    <property type="evidence" value="ECO:0007669"/>
    <property type="project" value="UniProtKB-KW"/>
</dbReference>
<dbReference type="PANTHER" id="PTHR48105">
    <property type="entry name" value="THIOREDOXIN REDUCTASE 1-RELATED-RELATED"/>
    <property type="match status" value="1"/>
</dbReference>
<keyword evidence="5" id="KW-1185">Reference proteome</keyword>
<evidence type="ECO:0000256" key="1">
    <source>
        <dbReference type="ARBA" id="ARBA00022630"/>
    </source>
</evidence>
<keyword evidence="1" id="KW-0285">Flavoprotein</keyword>
<dbReference type="PRINTS" id="PR00368">
    <property type="entry name" value="FADPNR"/>
</dbReference>
<dbReference type="EMBL" id="FNFO01000011">
    <property type="protein sequence ID" value="SDM26134.1"/>
    <property type="molecule type" value="Genomic_DNA"/>
</dbReference>
<evidence type="ECO:0000313" key="5">
    <source>
        <dbReference type="Proteomes" id="UP000198510"/>
    </source>
</evidence>
<dbReference type="STRING" id="1075417.SAMN05421823_111252"/>
<dbReference type="Proteomes" id="UP000198510">
    <property type="component" value="Unassembled WGS sequence"/>
</dbReference>
<keyword evidence="2" id="KW-0560">Oxidoreductase</keyword>